<reference evidence="1" key="1">
    <citation type="journal article" date="2014" name="Int. J. Syst. Evol. Microbiol.">
        <title>Complete genome of a new Firmicutes species belonging to the dominant human colonic microbiota ('Ruminococcus bicirculans') reveals two chromosomes and a selective capacity to utilize plant glucans.</title>
        <authorList>
            <consortium name="NISC Comparative Sequencing Program"/>
            <person name="Wegmann U."/>
            <person name="Louis P."/>
            <person name="Goesmann A."/>
            <person name="Henrissat B."/>
            <person name="Duncan S.H."/>
            <person name="Flint H.J."/>
        </authorList>
    </citation>
    <scope>NUCLEOTIDE SEQUENCE</scope>
    <source>
        <strain evidence="1">NBRC 107169</strain>
    </source>
</reference>
<evidence type="ECO:0000313" key="1">
    <source>
        <dbReference type="EMBL" id="GLQ15857.1"/>
    </source>
</evidence>
<dbReference type="EMBL" id="BSNI01000001">
    <property type="protein sequence ID" value="GLQ15857.1"/>
    <property type="molecule type" value="Genomic_DNA"/>
</dbReference>
<dbReference type="Proteomes" id="UP001161405">
    <property type="component" value="Unassembled WGS sequence"/>
</dbReference>
<comment type="caution">
    <text evidence="1">The sequence shown here is derived from an EMBL/GenBank/DDBJ whole genome shotgun (WGS) entry which is preliminary data.</text>
</comment>
<reference evidence="1" key="2">
    <citation type="submission" date="2023-01" db="EMBL/GenBank/DDBJ databases">
        <title>Draft genome sequence of Maritalea porphyrae strain NBRC 107169.</title>
        <authorList>
            <person name="Sun Q."/>
            <person name="Mori K."/>
        </authorList>
    </citation>
    <scope>NUCLEOTIDE SEQUENCE</scope>
    <source>
        <strain evidence="1">NBRC 107169</strain>
    </source>
</reference>
<accession>A0ABQ5UMF9</accession>
<organism evidence="1 2">
    <name type="scientific">Maritalea porphyrae</name>
    <dbReference type="NCBI Taxonomy" id="880732"/>
    <lineage>
        <taxon>Bacteria</taxon>
        <taxon>Pseudomonadati</taxon>
        <taxon>Pseudomonadota</taxon>
        <taxon>Alphaproteobacteria</taxon>
        <taxon>Hyphomicrobiales</taxon>
        <taxon>Devosiaceae</taxon>
        <taxon>Maritalea</taxon>
    </lineage>
</organism>
<name>A0ABQ5UMF9_9HYPH</name>
<keyword evidence="2" id="KW-1185">Reference proteome</keyword>
<evidence type="ECO:0000313" key="2">
    <source>
        <dbReference type="Proteomes" id="UP001161405"/>
    </source>
</evidence>
<gene>
    <name evidence="1" type="ORF">GCM10007879_01060</name>
</gene>
<sequence length="41" mass="4733">MCPVEPNEFERMIELAEKIGFSEEDIAELVATYGCREKAKR</sequence>
<protein>
    <submittedName>
        <fullName evidence="1">Uncharacterized protein</fullName>
    </submittedName>
</protein>
<proteinExistence type="predicted"/>